<comment type="similarity">
    <text evidence="1">Belongs to the 'GDXG' lipolytic enzyme family.</text>
</comment>
<dbReference type="PROSITE" id="PS01174">
    <property type="entry name" value="LIPASE_GDXG_SER"/>
    <property type="match status" value="1"/>
</dbReference>
<dbReference type="InterPro" id="IPR049492">
    <property type="entry name" value="BD-FAE-like_dom"/>
</dbReference>
<feature type="active site" evidence="3">
    <location>
        <position position="165"/>
    </location>
</feature>
<dbReference type="PANTHER" id="PTHR48081:SF6">
    <property type="entry name" value="PEPTIDASE S9 PROLYL OLIGOPEPTIDASE CATALYTIC DOMAIN-CONTAINING PROTEIN"/>
    <property type="match status" value="1"/>
</dbReference>
<dbReference type="EMBL" id="BMDT01000001">
    <property type="protein sequence ID" value="GGI64657.1"/>
    <property type="molecule type" value="Genomic_DNA"/>
</dbReference>
<evidence type="ECO:0000256" key="1">
    <source>
        <dbReference type="ARBA" id="ARBA00010515"/>
    </source>
</evidence>
<sequence>MKKIVRNFAIVLLGGIGLVLALIFVSPRPTALLINKMFEGGLAVKPANYDEIEKQTISYTDISYESKFKDGYLDVVKPVKHSGKVPVIFWVHGGAFVGGDKSDVTEYAVQIANQGYVVVNLNYQLAPSAIYPTPVKQLDEAYQYIKEHAEDYGIDLERIYFAGDSAGAQIASQYLTIQVNKNYKNKSDIQASIPIETLKGALLFCGPYDISQFASMSDNAVLQFFLKRIGWSYIGERDWSNSEVIQEASIIEHVGEDFPSTFITDGNVNSFQNQGVALAEKLRAQGVMVQDVFYSLDEAKLEHEYQFIMNTPQAVNTFNQLIDFLNETSQ</sequence>
<reference evidence="5" key="1">
    <citation type="journal article" date="2014" name="Int. J. Syst. Evol. Microbiol.">
        <title>Complete genome sequence of Corynebacterium casei LMG S-19264T (=DSM 44701T), isolated from a smear-ripened cheese.</title>
        <authorList>
            <consortium name="US DOE Joint Genome Institute (JGI-PGF)"/>
            <person name="Walter F."/>
            <person name="Albersmeier A."/>
            <person name="Kalinowski J."/>
            <person name="Ruckert C."/>
        </authorList>
    </citation>
    <scope>NUCLEOTIDE SEQUENCE</scope>
    <source>
        <strain evidence="5">CCM 8433</strain>
    </source>
</reference>
<dbReference type="Pfam" id="PF20434">
    <property type="entry name" value="BD-FAE"/>
    <property type="match status" value="1"/>
</dbReference>
<evidence type="ECO:0000256" key="2">
    <source>
        <dbReference type="ARBA" id="ARBA00022801"/>
    </source>
</evidence>
<dbReference type="InterPro" id="IPR050300">
    <property type="entry name" value="GDXG_lipolytic_enzyme"/>
</dbReference>
<name>A0A917N5F5_9ENTE</name>
<dbReference type="SUPFAM" id="SSF53474">
    <property type="entry name" value="alpha/beta-Hydrolases"/>
    <property type="match status" value="1"/>
</dbReference>
<comment type="caution">
    <text evidence="5">The sequence shown here is derived from an EMBL/GenBank/DDBJ whole genome shotgun (WGS) entry which is preliminary data.</text>
</comment>
<keyword evidence="6" id="KW-1185">Reference proteome</keyword>
<dbReference type="GO" id="GO:0016787">
    <property type="term" value="F:hydrolase activity"/>
    <property type="evidence" value="ECO:0007669"/>
    <property type="project" value="UniProtKB-KW"/>
</dbReference>
<gene>
    <name evidence="5" type="ORF">GCM10011482_03110</name>
</gene>
<evidence type="ECO:0000313" key="6">
    <source>
        <dbReference type="Proteomes" id="UP000622610"/>
    </source>
</evidence>
<dbReference type="Gene3D" id="3.40.50.1820">
    <property type="entry name" value="alpha/beta hydrolase"/>
    <property type="match status" value="1"/>
</dbReference>
<reference evidence="5" key="2">
    <citation type="submission" date="2020-09" db="EMBL/GenBank/DDBJ databases">
        <authorList>
            <person name="Sun Q."/>
            <person name="Sedlacek I."/>
        </authorList>
    </citation>
    <scope>NUCLEOTIDE SEQUENCE</scope>
    <source>
        <strain evidence="5">CCM 8433</strain>
    </source>
</reference>
<dbReference type="PANTHER" id="PTHR48081">
    <property type="entry name" value="AB HYDROLASE SUPERFAMILY PROTEIN C4A8.06C"/>
    <property type="match status" value="1"/>
</dbReference>
<organism evidence="5 6">
    <name type="scientific">Enterococcus alcedinis</name>
    <dbReference type="NCBI Taxonomy" id="1274384"/>
    <lineage>
        <taxon>Bacteria</taxon>
        <taxon>Bacillati</taxon>
        <taxon>Bacillota</taxon>
        <taxon>Bacilli</taxon>
        <taxon>Lactobacillales</taxon>
        <taxon>Enterococcaceae</taxon>
        <taxon>Enterococcus</taxon>
    </lineage>
</organism>
<protein>
    <submittedName>
        <fullName evidence="5">Lipase</fullName>
    </submittedName>
</protein>
<accession>A0A917N5F5</accession>
<evidence type="ECO:0000259" key="4">
    <source>
        <dbReference type="Pfam" id="PF20434"/>
    </source>
</evidence>
<dbReference type="InterPro" id="IPR029058">
    <property type="entry name" value="AB_hydrolase_fold"/>
</dbReference>
<dbReference type="Proteomes" id="UP000622610">
    <property type="component" value="Unassembled WGS sequence"/>
</dbReference>
<proteinExistence type="inferred from homology"/>
<evidence type="ECO:0000313" key="5">
    <source>
        <dbReference type="EMBL" id="GGI64657.1"/>
    </source>
</evidence>
<dbReference type="AlphaFoldDB" id="A0A917N5F5"/>
<keyword evidence="2" id="KW-0378">Hydrolase</keyword>
<feature type="domain" description="BD-FAE-like" evidence="4">
    <location>
        <begin position="73"/>
        <end position="278"/>
    </location>
</feature>
<dbReference type="RefSeq" id="WP_209651412.1">
    <property type="nucleotide sequence ID" value="NZ_BMDT01000001.1"/>
</dbReference>
<evidence type="ECO:0000256" key="3">
    <source>
        <dbReference type="PROSITE-ProRule" id="PRU10038"/>
    </source>
</evidence>
<dbReference type="InterPro" id="IPR033140">
    <property type="entry name" value="Lipase_GDXG_put_SER_AS"/>
</dbReference>